<dbReference type="Proteomes" id="UP000299102">
    <property type="component" value="Unassembled WGS sequence"/>
</dbReference>
<sequence length="322" mass="35538">MCRPLPVHYEVLRVINNVDYTPDELAQEAGQASPCVCSPTGPSAHDPTHAERIQSKDLSFDHDPDLGPVLDFDADTALGQRGRLLVQTPQSEIKRLWDDVPHNVAVNHDLNLGSAFKFNSDFALDSDSGLDFDSDFVQNIPIYEKVVAKRDNSYSILGDDAALPRRCVVCQGRAGASIFSMLTCHFDIYTGVGASRNSVRLAKDVKRNSFIALFISDYDSGIGQQLLGEREEIYLIQFAWESSRESRQSCLSMAKLHVPLAPSAHVSFAEHGRVITHDTSAGLTRRPAPPAARRWDQKRNAGAAGDETPLSREQQMNGVPFF</sequence>
<protein>
    <submittedName>
        <fullName evidence="2">Uncharacterized protein</fullName>
    </submittedName>
</protein>
<evidence type="ECO:0000313" key="3">
    <source>
        <dbReference type="Proteomes" id="UP000299102"/>
    </source>
</evidence>
<evidence type="ECO:0000256" key="1">
    <source>
        <dbReference type="SAM" id="MobiDB-lite"/>
    </source>
</evidence>
<keyword evidence="3" id="KW-1185">Reference proteome</keyword>
<evidence type="ECO:0000313" key="2">
    <source>
        <dbReference type="EMBL" id="GBP22980.1"/>
    </source>
</evidence>
<reference evidence="2 3" key="1">
    <citation type="journal article" date="2019" name="Commun. Biol.">
        <title>The bagworm genome reveals a unique fibroin gene that provides high tensile strength.</title>
        <authorList>
            <person name="Kono N."/>
            <person name="Nakamura H."/>
            <person name="Ohtoshi R."/>
            <person name="Tomita M."/>
            <person name="Numata K."/>
            <person name="Arakawa K."/>
        </authorList>
    </citation>
    <scope>NUCLEOTIDE SEQUENCE [LARGE SCALE GENOMIC DNA]</scope>
</reference>
<feature type="region of interest" description="Disordered" evidence="1">
    <location>
        <begin position="278"/>
        <end position="322"/>
    </location>
</feature>
<dbReference type="AlphaFoldDB" id="A0A4C1UA43"/>
<accession>A0A4C1UA43</accession>
<proteinExistence type="predicted"/>
<name>A0A4C1UA43_EUMVA</name>
<organism evidence="2 3">
    <name type="scientific">Eumeta variegata</name>
    <name type="common">Bagworm moth</name>
    <name type="synonym">Eumeta japonica</name>
    <dbReference type="NCBI Taxonomy" id="151549"/>
    <lineage>
        <taxon>Eukaryota</taxon>
        <taxon>Metazoa</taxon>
        <taxon>Ecdysozoa</taxon>
        <taxon>Arthropoda</taxon>
        <taxon>Hexapoda</taxon>
        <taxon>Insecta</taxon>
        <taxon>Pterygota</taxon>
        <taxon>Neoptera</taxon>
        <taxon>Endopterygota</taxon>
        <taxon>Lepidoptera</taxon>
        <taxon>Glossata</taxon>
        <taxon>Ditrysia</taxon>
        <taxon>Tineoidea</taxon>
        <taxon>Psychidae</taxon>
        <taxon>Oiketicinae</taxon>
        <taxon>Eumeta</taxon>
    </lineage>
</organism>
<dbReference type="EMBL" id="BGZK01000146">
    <property type="protein sequence ID" value="GBP22980.1"/>
    <property type="molecule type" value="Genomic_DNA"/>
</dbReference>
<comment type="caution">
    <text evidence="2">The sequence shown here is derived from an EMBL/GenBank/DDBJ whole genome shotgun (WGS) entry which is preliminary data.</text>
</comment>
<gene>
    <name evidence="2" type="ORF">EVAR_15654_1</name>
</gene>
<feature type="compositionally biased region" description="Polar residues" evidence="1">
    <location>
        <begin position="311"/>
        <end position="322"/>
    </location>
</feature>